<evidence type="ECO:0000313" key="9">
    <source>
        <dbReference type="Proteomes" id="UP000680588"/>
    </source>
</evidence>
<reference evidence="8" key="1">
    <citation type="submission" date="2021-06" db="EMBL/GenBank/DDBJ databases">
        <title>Novel species in genus Arthrobacter.</title>
        <authorList>
            <person name="Zhang G."/>
        </authorList>
    </citation>
    <scope>NUCLEOTIDE SEQUENCE</scope>
    <source>
        <strain evidence="8">Zg-ZUI122</strain>
    </source>
</reference>
<evidence type="ECO:0000256" key="5">
    <source>
        <dbReference type="SAM" id="MobiDB-lite"/>
    </source>
</evidence>
<proteinExistence type="predicted"/>
<dbReference type="FunFam" id="3.40.50.10440:FF:000003">
    <property type="entry name" value="Homodimeric dihydroxyacetone kinase"/>
    <property type="match status" value="1"/>
</dbReference>
<dbReference type="InterPro" id="IPR050861">
    <property type="entry name" value="Dihydroxyacetone_Kinase"/>
</dbReference>
<evidence type="ECO:0000313" key="8">
    <source>
        <dbReference type="EMBL" id="QWQ36164.1"/>
    </source>
</evidence>
<keyword evidence="1" id="KW-0808">Transferase</keyword>
<dbReference type="PANTHER" id="PTHR28629:SF4">
    <property type="entry name" value="TRIOKINASE_FMN CYCLASE"/>
    <property type="match status" value="1"/>
</dbReference>
<dbReference type="SMART" id="SM01120">
    <property type="entry name" value="Dak2"/>
    <property type="match status" value="1"/>
</dbReference>
<dbReference type="SUPFAM" id="SSF101473">
    <property type="entry name" value="DhaL-like"/>
    <property type="match status" value="1"/>
</dbReference>
<dbReference type="GO" id="GO:0005829">
    <property type="term" value="C:cytosol"/>
    <property type="evidence" value="ECO:0007669"/>
    <property type="project" value="TreeGrafter"/>
</dbReference>
<dbReference type="Gene3D" id="1.25.40.340">
    <property type="match status" value="1"/>
</dbReference>
<dbReference type="GO" id="GO:0005524">
    <property type="term" value="F:ATP binding"/>
    <property type="evidence" value="ECO:0007669"/>
    <property type="project" value="UniProtKB-KW"/>
</dbReference>
<dbReference type="InterPro" id="IPR036117">
    <property type="entry name" value="DhaL_dom_sf"/>
</dbReference>
<keyword evidence="4" id="KW-0067">ATP-binding</keyword>
<dbReference type="Gene3D" id="3.30.1180.20">
    <property type="entry name" value="Dihydroxyacetone kinase, domain 2"/>
    <property type="match status" value="1"/>
</dbReference>
<dbReference type="Pfam" id="PF02734">
    <property type="entry name" value="Dak2"/>
    <property type="match status" value="1"/>
</dbReference>
<evidence type="ECO:0000259" key="6">
    <source>
        <dbReference type="PROSITE" id="PS51480"/>
    </source>
</evidence>
<dbReference type="GO" id="GO:0004371">
    <property type="term" value="F:glycerone kinase activity"/>
    <property type="evidence" value="ECO:0007669"/>
    <property type="project" value="InterPro"/>
</dbReference>
<name>A0A975S5S2_9MICC</name>
<dbReference type="AlphaFoldDB" id="A0A975S5S2"/>
<sequence length="577" mass="58945">MTYLLNDPADFAVDALRGYAAAHPAHVMPAHGGVVRSTETPENQPALVIGGGSGHYPAFAGWVGPGLAHGAPCGNIFSSPSASQVYSVSRSAENGGGVLLGFGNYAGDVLHFGQAAEKLRAEGVDVRIIKVSDDIASGPAESHRDRRGIAGDLIVFKIAGAAIAAGADLDEAERVAWKANDATRSFGVAFDGCTLPGAGEALFHVPDGQMAIGLGIHGEPGIREVPMGTASEVADLLLTGVLEEEPERNGPYSGRVSVVLNGLGTVKYEELFVVYGRVAERLSEKGFTVVAPEIGEHVTSLNMAGLSLSIVFLDDELEQYWLAPADTPAFRRSAAQEPSAPPRTGVHVPGEDPIPEAAEESRASAAGIVQLLEMLRDTAAEHEEHFGRLDAVAGDGDHGQGMTYGTRGAAKAGSEAAAKGAGARTVLLHAGDAWAEEAGGTSGALWGAALTAAGSVFDDTRAVAAPEIVQALAAGIDAVVRLGGARPGDKTMVDAALPFRDVIAAEFASTGDLAGSVKKAAAAAQEAAKATADITSRLGRSRILGEKSLGTPDPGAHSFSVLMDALGNFLSSSPGTS</sequence>
<dbReference type="PANTHER" id="PTHR28629">
    <property type="entry name" value="TRIOKINASE/FMN CYCLASE"/>
    <property type="match status" value="1"/>
</dbReference>
<evidence type="ECO:0000256" key="1">
    <source>
        <dbReference type="ARBA" id="ARBA00022679"/>
    </source>
</evidence>
<keyword evidence="2" id="KW-0547">Nucleotide-binding</keyword>
<dbReference type="Proteomes" id="UP000680588">
    <property type="component" value="Chromosome"/>
</dbReference>
<feature type="domain" description="DhaK" evidence="7">
    <location>
        <begin position="7"/>
        <end position="330"/>
    </location>
</feature>
<dbReference type="PROSITE" id="PS51481">
    <property type="entry name" value="DHAK"/>
    <property type="match status" value="1"/>
</dbReference>
<dbReference type="FunFam" id="1.25.40.340:FF:000002">
    <property type="entry name" value="Dihydroxyacetone kinase, L subunit"/>
    <property type="match status" value="1"/>
</dbReference>
<dbReference type="SUPFAM" id="SSF82549">
    <property type="entry name" value="DAK1/DegV-like"/>
    <property type="match status" value="1"/>
</dbReference>
<evidence type="ECO:0000256" key="2">
    <source>
        <dbReference type="ARBA" id="ARBA00022741"/>
    </source>
</evidence>
<keyword evidence="9" id="KW-1185">Reference proteome</keyword>
<feature type="domain" description="DhaL" evidence="6">
    <location>
        <begin position="366"/>
        <end position="568"/>
    </location>
</feature>
<organism evidence="8 9">
    <name type="scientific">Arthrobacter sunyaminii</name>
    <dbReference type="NCBI Taxonomy" id="2816859"/>
    <lineage>
        <taxon>Bacteria</taxon>
        <taxon>Bacillati</taxon>
        <taxon>Actinomycetota</taxon>
        <taxon>Actinomycetes</taxon>
        <taxon>Micrococcales</taxon>
        <taxon>Micrococcaceae</taxon>
        <taxon>Arthrobacter</taxon>
    </lineage>
</organism>
<evidence type="ECO:0000259" key="7">
    <source>
        <dbReference type="PROSITE" id="PS51481"/>
    </source>
</evidence>
<keyword evidence="3 8" id="KW-0418">Kinase</keyword>
<evidence type="ECO:0000256" key="3">
    <source>
        <dbReference type="ARBA" id="ARBA00022777"/>
    </source>
</evidence>
<dbReference type="GO" id="GO:0006796">
    <property type="term" value="P:phosphate-containing compound metabolic process"/>
    <property type="evidence" value="ECO:0007669"/>
    <property type="project" value="UniProtKB-ARBA"/>
</dbReference>
<evidence type="ECO:0000256" key="4">
    <source>
        <dbReference type="ARBA" id="ARBA00022840"/>
    </source>
</evidence>
<dbReference type="EMBL" id="CP076456">
    <property type="protein sequence ID" value="QWQ36164.1"/>
    <property type="molecule type" value="Genomic_DNA"/>
</dbReference>
<dbReference type="Gene3D" id="3.40.50.10440">
    <property type="entry name" value="Dihydroxyacetone kinase, domain 1"/>
    <property type="match status" value="1"/>
</dbReference>
<dbReference type="InterPro" id="IPR004007">
    <property type="entry name" value="DhaL_dom"/>
</dbReference>
<dbReference type="PROSITE" id="PS51480">
    <property type="entry name" value="DHAL"/>
    <property type="match status" value="1"/>
</dbReference>
<feature type="region of interest" description="Disordered" evidence="5">
    <location>
        <begin position="332"/>
        <end position="360"/>
    </location>
</feature>
<protein>
    <submittedName>
        <fullName evidence="8">Dihydroxyacetone kinase family protein</fullName>
    </submittedName>
</protein>
<dbReference type="KEGG" id="asun:KG104_17295"/>
<dbReference type="NCBIfam" id="NF011049">
    <property type="entry name" value="PRK14479.1"/>
    <property type="match status" value="1"/>
</dbReference>
<accession>A0A975S5S2</accession>
<dbReference type="Pfam" id="PF02733">
    <property type="entry name" value="Dak1"/>
    <property type="match status" value="1"/>
</dbReference>
<dbReference type="InterPro" id="IPR004006">
    <property type="entry name" value="DhaK_dom"/>
</dbReference>
<dbReference type="GO" id="GO:0019563">
    <property type="term" value="P:glycerol catabolic process"/>
    <property type="evidence" value="ECO:0007669"/>
    <property type="project" value="TreeGrafter"/>
</dbReference>
<gene>
    <name evidence="8" type="ORF">KG104_17295</name>
</gene>
<dbReference type="RefSeq" id="WP_207348220.1">
    <property type="nucleotide sequence ID" value="NZ_CP076456.1"/>
</dbReference>